<name>A0AAV2HUS0_LYMST</name>
<comment type="caution">
    <text evidence="2">The sequence shown here is derived from an EMBL/GenBank/DDBJ whole genome shotgun (WGS) entry which is preliminary data.</text>
</comment>
<feature type="non-terminal residue" evidence="2">
    <location>
        <position position="1"/>
    </location>
</feature>
<feature type="non-terminal residue" evidence="2">
    <location>
        <position position="124"/>
    </location>
</feature>
<proteinExistence type="predicted"/>
<evidence type="ECO:0000313" key="3">
    <source>
        <dbReference type="Proteomes" id="UP001497497"/>
    </source>
</evidence>
<sequence length="124" mass="12766">DVLEEHKLSESAALATARVTTSDDEDGSHKKHGTNGNPLSPSTPPAAAQGRKKVDFLSSSTDSLSSQSENTKSKGLSAQIENSGGDVDVSVTAGLHGNETRDGRCGAGEGESVVNRTDSDGLRE</sequence>
<feature type="compositionally biased region" description="Polar residues" evidence="1">
    <location>
        <begin position="69"/>
        <end position="82"/>
    </location>
</feature>
<evidence type="ECO:0000313" key="2">
    <source>
        <dbReference type="EMBL" id="CAL1537836.1"/>
    </source>
</evidence>
<dbReference type="Proteomes" id="UP001497497">
    <property type="component" value="Unassembled WGS sequence"/>
</dbReference>
<keyword evidence="3" id="KW-1185">Reference proteome</keyword>
<protein>
    <submittedName>
        <fullName evidence="2">Uncharacterized protein</fullName>
    </submittedName>
</protein>
<feature type="compositionally biased region" description="Low complexity" evidence="1">
    <location>
        <begin position="58"/>
        <end position="68"/>
    </location>
</feature>
<feature type="region of interest" description="Disordered" evidence="1">
    <location>
        <begin position="1"/>
        <end position="124"/>
    </location>
</feature>
<dbReference type="EMBL" id="CAXITT010000277">
    <property type="protein sequence ID" value="CAL1537836.1"/>
    <property type="molecule type" value="Genomic_DNA"/>
</dbReference>
<reference evidence="2 3" key="1">
    <citation type="submission" date="2024-04" db="EMBL/GenBank/DDBJ databases">
        <authorList>
            <consortium name="Genoscope - CEA"/>
            <person name="William W."/>
        </authorList>
    </citation>
    <scope>NUCLEOTIDE SEQUENCE [LARGE SCALE GENOMIC DNA]</scope>
</reference>
<accession>A0AAV2HUS0</accession>
<evidence type="ECO:0000256" key="1">
    <source>
        <dbReference type="SAM" id="MobiDB-lite"/>
    </source>
</evidence>
<dbReference type="AlphaFoldDB" id="A0AAV2HUS0"/>
<gene>
    <name evidence="2" type="ORF">GSLYS_00011730001</name>
</gene>
<organism evidence="2 3">
    <name type="scientific">Lymnaea stagnalis</name>
    <name type="common">Great pond snail</name>
    <name type="synonym">Helix stagnalis</name>
    <dbReference type="NCBI Taxonomy" id="6523"/>
    <lineage>
        <taxon>Eukaryota</taxon>
        <taxon>Metazoa</taxon>
        <taxon>Spiralia</taxon>
        <taxon>Lophotrochozoa</taxon>
        <taxon>Mollusca</taxon>
        <taxon>Gastropoda</taxon>
        <taxon>Heterobranchia</taxon>
        <taxon>Euthyneura</taxon>
        <taxon>Panpulmonata</taxon>
        <taxon>Hygrophila</taxon>
        <taxon>Lymnaeoidea</taxon>
        <taxon>Lymnaeidae</taxon>
        <taxon>Lymnaea</taxon>
    </lineage>
</organism>